<dbReference type="EMBL" id="AZGZ01000022">
    <property type="protein sequence ID" value="KZZ89072.1"/>
    <property type="molecule type" value="Genomic_DNA"/>
</dbReference>
<evidence type="ECO:0000313" key="7">
    <source>
        <dbReference type="Proteomes" id="UP000242877"/>
    </source>
</evidence>
<evidence type="ECO:0000313" key="6">
    <source>
        <dbReference type="EMBL" id="KZZ89072.1"/>
    </source>
</evidence>
<sequence length="745" mass="82577">MSATINTVKEQLVQLDVVRNVVLGDAALYPQMVEAVLPIIGANADFQLRRWGAEFLAETFASPALSQEPKQALAPTVLQTLHDLISNPNEDSSVVKFVVQTAASIYPLIFRIVVDKPAEKQHWEKLTSIKQLILARWNTSTTDVKLCCIKFAQKIVSVQTIGPIADPRRPEQNETSLAIVPRNHPVLQIPSLQAESSGLLDRLLDLFYENSSDSIMVNATLNCLAGLMRTRQSVSSKILSAIMNYNPIAAAMDAHVQVTPALKVKMKSIERTTRALLLNFIKRNPGHPMNTKLHHCIERMAMAKIELLDEAPRKRQAPTEPTDVVDSAKRAKLGVVETPQAFKIPPLPAGPVSIAQLFTLTEDQELSKFDVTQLPIDMLVNMTVLLMAKVENNTMEHAINAVRNRYDELSKRQVYNTLNPNKPADEEEDDYEPEYDPAELPFEPAPAGGQGGGANTEQAEVTPEIALGPFVLPQPPPLSGQQATDLGKDTVQRILGMMSSLEQPQKALMGTKSSTQVKSGFGRLAASSFDRDSWATILTRMAARGSFGLEDADAEKGSSVVADTIRQFLHKYVLEDFRSRIGIAIGWMNEEWYADKVGGDTIAKSKQRSDDDDELPDQPKHYSTWVVKLLEGFLPYLDAKDHKVLIRFLSEIPELNEQLIQKVKSLANDPERVALCIRTFHYLVVFRPPVRDMCLDALESVHKDVPESRPLMASILKKWRPELLQETAPTDSNPPAAPETATASS</sequence>
<dbReference type="InterPro" id="IPR032460">
    <property type="entry name" value="Symplekin/Pta1_N"/>
</dbReference>
<keyword evidence="2" id="KW-0507">mRNA processing</keyword>
<feature type="compositionally biased region" description="Acidic residues" evidence="4">
    <location>
        <begin position="425"/>
        <end position="437"/>
    </location>
</feature>
<evidence type="ECO:0000256" key="3">
    <source>
        <dbReference type="ARBA" id="ARBA00023242"/>
    </source>
</evidence>
<evidence type="ECO:0000256" key="2">
    <source>
        <dbReference type="ARBA" id="ARBA00022664"/>
    </source>
</evidence>
<dbReference type="VEuPathDB" id="FungiDB:AAP_04557"/>
<comment type="caution">
    <text evidence="6">The sequence shown here is derived from an EMBL/GenBank/DDBJ whole genome shotgun (WGS) entry which is preliminary data.</text>
</comment>
<protein>
    <submittedName>
        <fullName evidence="6">mRNA cleavage and polyadenylation specificity factor complex subunit</fullName>
    </submittedName>
</protein>
<evidence type="ECO:0000259" key="5">
    <source>
        <dbReference type="Pfam" id="PF11935"/>
    </source>
</evidence>
<dbReference type="Gene3D" id="1.25.10.10">
    <property type="entry name" value="Leucine-rich Repeat Variant"/>
    <property type="match status" value="1"/>
</dbReference>
<dbReference type="PANTHER" id="PTHR15245:SF20">
    <property type="entry name" value="SYMPLEKIN"/>
    <property type="match status" value="1"/>
</dbReference>
<dbReference type="InterPro" id="IPR021850">
    <property type="entry name" value="Symplekin/Pta1"/>
</dbReference>
<reference evidence="6 7" key="1">
    <citation type="journal article" date="2016" name="Genome Biol. Evol.">
        <title>Divergent and convergent evolution of fungal pathogenicity.</title>
        <authorList>
            <person name="Shang Y."/>
            <person name="Xiao G."/>
            <person name="Zheng P."/>
            <person name="Cen K."/>
            <person name="Zhan S."/>
            <person name="Wang C."/>
        </authorList>
    </citation>
    <scope>NUCLEOTIDE SEQUENCE [LARGE SCALE GENOMIC DNA]</scope>
    <source>
        <strain evidence="6 7">ARSEF 7405</strain>
    </source>
</reference>
<dbReference type="OrthoDB" id="331600at2759"/>
<evidence type="ECO:0000256" key="4">
    <source>
        <dbReference type="SAM" id="MobiDB-lite"/>
    </source>
</evidence>
<keyword evidence="3" id="KW-0539">Nucleus</keyword>
<keyword evidence="7" id="KW-1185">Reference proteome</keyword>
<feature type="region of interest" description="Disordered" evidence="4">
    <location>
        <begin position="724"/>
        <end position="745"/>
    </location>
</feature>
<dbReference type="InterPro" id="IPR011989">
    <property type="entry name" value="ARM-like"/>
</dbReference>
<dbReference type="GO" id="GO:0006397">
    <property type="term" value="P:mRNA processing"/>
    <property type="evidence" value="ECO:0007669"/>
    <property type="project" value="UniProtKB-KW"/>
</dbReference>
<dbReference type="PANTHER" id="PTHR15245">
    <property type="entry name" value="SYMPLEKIN-RELATED"/>
    <property type="match status" value="1"/>
</dbReference>
<dbReference type="AlphaFoldDB" id="A0A167WN77"/>
<feature type="domain" description="Symplekin/Pta1 N-terminal" evidence="5">
    <location>
        <begin position="91"/>
        <end position="309"/>
    </location>
</feature>
<dbReference type="Pfam" id="PF11935">
    <property type="entry name" value="SYMPK_PTA1_N"/>
    <property type="match status" value="1"/>
</dbReference>
<dbReference type="InterPro" id="IPR016024">
    <property type="entry name" value="ARM-type_fold"/>
</dbReference>
<dbReference type="Proteomes" id="UP000242877">
    <property type="component" value="Unassembled WGS sequence"/>
</dbReference>
<accession>A0A167WN77</accession>
<proteinExistence type="predicted"/>
<name>A0A167WN77_9EURO</name>
<gene>
    <name evidence="6" type="ORF">AAP_04557</name>
</gene>
<organism evidence="6 7">
    <name type="scientific">Ascosphaera apis ARSEF 7405</name>
    <dbReference type="NCBI Taxonomy" id="392613"/>
    <lineage>
        <taxon>Eukaryota</taxon>
        <taxon>Fungi</taxon>
        <taxon>Dikarya</taxon>
        <taxon>Ascomycota</taxon>
        <taxon>Pezizomycotina</taxon>
        <taxon>Eurotiomycetes</taxon>
        <taxon>Eurotiomycetidae</taxon>
        <taxon>Onygenales</taxon>
        <taxon>Ascosphaeraceae</taxon>
        <taxon>Ascosphaera</taxon>
    </lineage>
</organism>
<feature type="region of interest" description="Disordered" evidence="4">
    <location>
        <begin position="413"/>
        <end position="457"/>
    </location>
</feature>
<dbReference type="SUPFAM" id="SSF48371">
    <property type="entry name" value="ARM repeat"/>
    <property type="match status" value="1"/>
</dbReference>
<evidence type="ECO:0000256" key="1">
    <source>
        <dbReference type="ARBA" id="ARBA00004123"/>
    </source>
</evidence>
<comment type="subcellular location">
    <subcellularLocation>
        <location evidence="1">Nucleus</location>
    </subcellularLocation>
</comment>
<dbReference type="GO" id="GO:0005847">
    <property type="term" value="C:mRNA cleavage and polyadenylation specificity factor complex"/>
    <property type="evidence" value="ECO:0007669"/>
    <property type="project" value="TreeGrafter"/>
</dbReference>